<feature type="region of interest" description="Disordered" evidence="1">
    <location>
        <begin position="66"/>
        <end position="122"/>
    </location>
</feature>
<organism evidence="2 3">
    <name type="scientific">Romanomermis culicivorax</name>
    <name type="common">Nematode worm</name>
    <dbReference type="NCBI Taxonomy" id="13658"/>
    <lineage>
        <taxon>Eukaryota</taxon>
        <taxon>Metazoa</taxon>
        <taxon>Ecdysozoa</taxon>
        <taxon>Nematoda</taxon>
        <taxon>Enoplea</taxon>
        <taxon>Dorylaimia</taxon>
        <taxon>Mermithida</taxon>
        <taxon>Mermithoidea</taxon>
        <taxon>Mermithidae</taxon>
        <taxon>Romanomermis</taxon>
    </lineage>
</organism>
<dbReference type="AlphaFoldDB" id="A0A915KJI4"/>
<feature type="compositionally biased region" description="Basic and acidic residues" evidence="1">
    <location>
        <begin position="67"/>
        <end position="80"/>
    </location>
</feature>
<evidence type="ECO:0000313" key="2">
    <source>
        <dbReference type="Proteomes" id="UP000887565"/>
    </source>
</evidence>
<accession>A0A915KJI4</accession>
<proteinExistence type="predicted"/>
<dbReference type="WBParaSite" id="nRc.2.0.1.t38171-RA">
    <property type="protein sequence ID" value="nRc.2.0.1.t38171-RA"/>
    <property type="gene ID" value="nRc.2.0.1.g38171"/>
</dbReference>
<name>A0A915KJI4_ROMCU</name>
<protein>
    <submittedName>
        <fullName evidence="3">Uncharacterized protein</fullName>
    </submittedName>
</protein>
<sequence length="227" mass="26045">MLCTIVEIYNTMQTKTKVSEFRKAQQSTDGLPPPMALSNMHQQIYDLIPAHFERIENEFDDDAPTFKTEHQQSQKLESNKTNDPNSPMDSMDTESTAVTSQKSSKMGPKLKKSQTEQSESSSNAIIDQKYLMDLRKCQMTVEHKLKMKLIQEEHDLKIGLYECKKAIIQQQNQINELKVVTLNEEIKASREKASHYRMLQMFQSSSEGRNTISAPPSTDECTICRFV</sequence>
<reference evidence="3" key="1">
    <citation type="submission" date="2022-11" db="UniProtKB">
        <authorList>
            <consortium name="WormBaseParasite"/>
        </authorList>
    </citation>
    <scope>IDENTIFICATION</scope>
</reference>
<evidence type="ECO:0000313" key="3">
    <source>
        <dbReference type="WBParaSite" id="nRc.2.0.1.t38171-RA"/>
    </source>
</evidence>
<feature type="compositionally biased region" description="Polar residues" evidence="1">
    <location>
        <begin position="81"/>
        <end position="104"/>
    </location>
</feature>
<keyword evidence="2" id="KW-1185">Reference proteome</keyword>
<evidence type="ECO:0000256" key="1">
    <source>
        <dbReference type="SAM" id="MobiDB-lite"/>
    </source>
</evidence>
<dbReference type="Proteomes" id="UP000887565">
    <property type="component" value="Unplaced"/>
</dbReference>